<evidence type="ECO:0000313" key="7">
    <source>
        <dbReference type="Proteomes" id="UP000611629"/>
    </source>
</evidence>
<keyword evidence="2 5" id="KW-0489">Methyltransferase</keyword>
<keyword evidence="7" id="KW-1185">Reference proteome</keyword>
<evidence type="ECO:0000256" key="3">
    <source>
        <dbReference type="ARBA" id="ARBA00022679"/>
    </source>
</evidence>
<dbReference type="InterPro" id="IPR002748">
    <property type="entry name" value="CbiD"/>
</dbReference>
<dbReference type="PANTHER" id="PTHR35863">
    <property type="entry name" value="COBALT-PRECORRIN-5B C(1)-METHYLTRANSFERASE"/>
    <property type="match status" value="1"/>
</dbReference>
<dbReference type="Gene3D" id="3.30.2110.10">
    <property type="entry name" value="CbiD-like"/>
    <property type="match status" value="1"/>
</dbReference>
<dbReference type="Pfam" id="PF01888">
    <property type="entry name" value="CbiD"/>
    <property type="match status" value="1"/>
</dbReference>
<dbReference type="PIRSF" id="PIRSF026782">
    <property type="entry name" value="CbiD"/>
    <property type="match status" value="1"/>
</dbReference>
<dbReference type="GO" id="GO:0008168">
    <property type="term" value="F:methyltransferase activity"/>
    <property type="evidence" value="ECO:0007669"/>
    <property type="project" value="UniProtKB-UniRule"/>
</dbReference>
<dbReference type="GO" id="GO:0019251">
    <property type="term" value="P:anaerobic cobalamin biosynthetic process"/>
    <property type="evidence" value="ECO:0007669"/>
    <property type="project" value="UniProtKB-UniRule"/>
</dbReference>
<accession>A0A974BLT0</accession>
<comment type="catalytic activity">
    <reaction evidence="5">
        <text>Co-precorrin-5B + S-adenosyl-L-methionine = Co-precorrin-6A + S-adenosyl-L-homocysteine</text>
        <dbReference type="Rhea" id="RHEA:26285"/>
        <dbReference type="ChEBI" id="CHEBI:57856"/>
        <dbReference type="ChEBI" id="CHEBI:59789"/>
        <dbReference type="ChEBI" id="CHEBI:60063"/>
        <dbReference type="ChEBI" id="CHEBI:60064"/>
        <dbReference type="EC" id="2.1.1.195"/>
    </reaction>
</comment>
<keyword evidence="1 5" id="KW-0169">Cobalamin biosynthesis</keyword>
<dbReference type="Proteomes" id="UP000611629">
    <property type="component" value="Unassembled WGS sequence"/>
</dbReference>
<dbReference type="GO" id="GO:0032259">
    <property type="term" value="P:methylation"/>
    <property type="evidence" value="ECO:0007669"/>
    <property type="project" value="UniProtKB-KW"/>
</dbReference>
<dbReference type="InterPro" id="IPR036074">
    <property type="entry name" value="CbiD_sf"/>
</dbReference>
<sequence length="361" mass="39136">MEKYMYKNGKKLRCGFTTGTCAAAAATAAVLMIFTGEAVDKVSVRLPKGEIWSINIKEPTFSIHGVRCCVKKDSGDDPDVTDGILIYADVNLDDSGEIHISGGKGVGYVTQKGLDCPVGGPAINSVPRKMITENVQKICTEYGYNGGVNIVISVPEGEEAAKKTFNPQLGIVGGISIIGTTGIVEPMSEKALIDSLKVEMQVIKERGYNTLLAFPGNYAEKFIDNTLGIRSENSLKFGNYLGEVLNFALELDFNEILIVGHIGKMVKVAGGMMNTHSHTGDFRMEMFACYAGLYGAGSSVIAEILSCAATEQAVDILIREKLKNKVISKISERALYYINKKVDNRIKIKLIIYSNNHGILN</sequence>
<name>A0A974BLT0_SEDHY</name>
<dbReference type="RefSeq" id="WP_179238750.1">
    <property type="nucleotide sequence ID" value="NZ_JACBNQ010000016.1"/>
</dbReference>
<dbReference type="EC" id="2.1.1.195" evidence="5"/>
<dbReference type="AlphaFoldDB" id="A0A974BLT0"/>
<evidence type="ECO:0000256" key="4">
    <source>
        <dbReference type="ARBA" id="ARBA00022691"/>
    </source>
</evidence>
<organism evidence="6 7">
    <name type="scientific">Sedimentibacter hydroxybenzoicus DSM 7310</name>
    <dbReference type="NCBI Taxonomy" id="1123245"/>
    <lineage>
        <taxon>Bacteria</taxon>
        <taxon>Bacillati</taxon>
        <taxon>Bacillota</taxon>
        <taxon>Tissierellia</taxon>
        <taxon>Sedimentibacter</taxon>
    </lineage>
</organism>
<evidence type="ECO:0000313" key="6">
    <source>
        <dbReference type="EMBL" id="NYB75047.1"/>
    </source>
</evidence>
<dbReference type="HAMAP" id="MF_00787">
    <property type="entry name" value="CbiD"/>
    <property type="match status" value="1"/>
</dbReference>
<comment type="pathway">
    <text evidence="5">Cofactor biosynthesis; adenosylcobalamin biosynthesis; cob(II)yrinate a,c-diamide from sirohydrochlorin (anaerobic route): step 6/10.</text>
</comment>
<gene>
    <name evidence="5 6" type="primary">cbiD</name>
    <name evidence="6" type="ORF">HZF24_12940</name>
</gene>
<evidence type="ECO:0000256" key="2">
    <source>
        <dbReference type="ARBA" id="ARBA00022603"/>
    </source>
</evidence>
<reference evidence="6" key="1">
    <citation type="submission" date="2020-07" db="EMBL/GenBank/DDBJ databases">
        <title>Genomic analysis of a strain of Sedimentibacter Hydroxybenzoicus DSM7310.</title>
        <authorList>
            <person name="Ma S."/>
        </authorList>
    </citation>
    <scope>NUCLEOTIDE SEQUENCE</scope>
    <source>
        <strain evidence="6">DSM 7310</strain>
    </source>
</reference>
<protein>
    <recommendedName>
        <fullName evidence="5">Cobalt-precorrin-5B C(1)-methyltransferase</fullName>
        <ecNumber evidence="5">2.1.1.195</ecNumber>
    </recommendedName>
    <alternativeName>
        <fullName evidence="5">Cobalt-precorrin-6A synthase</fullName>
    </alternativeName>
</protein>
<comment type="caution">
    <text evidence="6">The sequence shown here is derived from an EMBL/GenBank/DDBJ whole genome shotgun (WGS) entry which is preliminary data.</text>
</comment>
<dbReference type="PANTHER" id="PTHR35863:SF1">
    <property type="entry name" value="COBALT-PRECORRIN-5B C(1)-METHYLTRANSFERASE"/>
    <property type="match status" value="1"/>
</dbReference>
<keyword evidence="3 5" id="KW-0808">Transferase</keyword>
<dbReference type="NCBIfam" id="TIGR00312">
    <property type="entry name" value="cbiD"/>
    <property type="match status" value="1"/>
</dbReference>
<proteinExistence type="inferred from homology"/>
<dbReference type="EMBL" id="JACBNQ010000016">
    <property type="protein sequence ID" value="NYB75047.1"/>
    <property type="molecule type" value="Genomic_DNA"/>
</dbReference>
<comment type="function">
    <text evidence="5">Catalyzes the methylation of C-1 in cobalt-precorrin-5B to form cobalt-precorrin-6A.</text>
</comment>
<evidence type="ECO:0000256" key="5">
    <source>
        <dbReference type="HAMAP-Rule" id="MF_00787"/>
    </source>
</evidence>
<dbReference type="SUPFAM" id="SSF111342">
    <property type="entry name" value="CbiD-like"/>
    <property type="match status" value="1"/>
</dbReference>
<keyword evidence="4 5" id="KW-0949">S-adenosyl-L-methionine</keyword>
<comment type="similarity">
    <text evidence="5">Belongs to the CbiD family.</text>
</comment>
<evidence type="ECO:0000256" key="1">
    <source>
        <dbReference type="ARBA" id="ARBA00022573"/>
    </source>
</evidence>